<dbReference type="GO" id="GO:0005886">
    <property type="term" value="C:plasma membrane"/>
    <property type="evidence" value="ECO:0007669"/>
    <property type="project" value="UniProtKB-SubCell"/>
</dbReference>
<dbReference type="Gene3D" id="1.20.120.160">
    <property type="entry name" value="HPT domain"/>
    <property type="match status" value="1"/>
</dbReference>
<comment type="catalytic activity">
    <reaction evidence="1 11">
        <text>ATP + protein L-histidine = ADP + protein N-phospho-L-histidine.</text>
        <dbReference type="EC" id="2.7.13.3"/>
    </reaction>
</comment>
<keyword evidence="7 11" id="KW-0067">ATP-binding</keyword>
<dbReference type="InterPro" id="IPR004358">
    <property type="entry name" value="Sig_transdc_His_kin-like_C"/>
</dbReference>
<dbReference type="PROSITE" id="PS50109">
    <property type="entry name" value="HIS_KIN"/>
    <property type="match status" value="1"/>
</dbReference>
<dbReference type="PANTHER" id="PTHR45339">
    <property type="entry name" value="HYBRID SIGNAL TRANSDUCTION HISTIDINE KINASE J"/>
    <property type="match status" value="1"/>
</dbReference>
<dbReference type="Pfam" id="PF02518">
    <property type="entry name" value="HATPase_c"/>
    <property type="match status" value="1"/>
</dbReference>
<keyword evidence="11 19" id="KW-0418">Kinase</keyword>
<dbReference type="OrthoDB" id="9770795at2"/>
<dbReference type="Pfam" id="PF00512">
    <property type="entry name" value="HisKA"/>
    <property type="match status" value="1"/>
</dbReference>
<dbReference type="CDD" id="cd17546">
    <property type="entry name" value="REC_hyHK_CKI1_RcsC-like"/>
    <property type="match status" value="1"/>
</dbReference>
<reference evidence="19 20" key="1">
    <citation type="submission" date="2019-03" db="EMBL/GenBank/DDBJ databases">
        <title>Genomic Encyclopedia of Type Strains, Phase IV (KMG-IV): sequencing the most valuable type-strain genomes for metagenomic binning, comparative biology and taxonomic classification.</title>
        <authorList>
            <person name="Goeker M."/>
        </authorList>
    </citation>
    <scope>NUCLEOTIDE SEQUENCE [LARGE SCALE GENOMIC DNA]</scope>
    <source>
        <strain evidence="19 20">DSM 28231</strain>
    </source>
</reference>
<dbReference type="InterPro" id="IPR001789">
    <property type="entry name" value="Sig_transdc_resp-reg_receiver"/>
</dbReference>
<dbReference type="InterPro" id="IPR027460">
    <property type="entry name" value="ArcB_TM_sf"/>
</dbReference>
<keyword evidence="11" id="KW-0804">Transcription</keyword>
<dbReference type="SMART" id="SM00073">
    <property type="entry name" value="HPT"/>
    <property type="match status" value="1"/>
</dbReference>
<dbReference type="Pfam" id="PF01627">
    <property type="entry name" value="Hpt"/>
    <property type="match status" value="1"/>
</dbReference>
<dbReference type="Pfam" id="PF18415">
    <property type="entry name" value="HKR_ArcB_TM"/>
    <property type="match status" value="1"/>
</dbReference>
<evidence type="ECO:0000313" key="19">
    <source>
        <dbReference type="EMBL" id="TCP12922.1"/>
    </source>
</evidence>
<dbReference type="Gene3D" id="3.40.50.2300">
    <property type="match status" value="1"/>
</dbReference>
<dbReference type="SMART" id="SM00448">
    <property type="entry name" value="REC"/>
    <property type="match status" value="1"/>
</dbReference>
<dbReference type="Proteomes" id="UP000294841">
    <property type="component" value="Unassembled WGS sequence"/>
</dbReference>
<evidence type="ECO:0000256" key="10">
    <source>
        <dbReference type="ARBA" id="ARBA00023136"/>
    </source>
</evidence>
<dbReference type="InterPro" id="IPR036097">
    <property type="entry name" value="HisK_dim/P_sf"/>
</dbReference>
<dbReference type="InterPro" id="IPR014409">
    <property type="entry name" value="Sig_transdc_His_kin_hyb_ArcB"/>
</dbReference>
<evidence type="ECO:0000259" key="16">
    <source>
        <dbReference type="PROSITE" id="PS50109"/>
    </source>
</evidence>
<keyword evidence="8 15" id="KW-1133">Transmembrane helix</keyword>
<dbReference type="AlphaFoldDB" id="A0A4R2N0J1"/>
<protein>
    <recommendedName>
        <fullName evidence="11">Aerobic respiration control sensor protein</fullName>
        <ecNumber evidence="11">2.7.13.3</ecNumber>
    </recommendedName>
</protein>
<keyword evidence="6 11" id="KW-0547">Nucleotide-binding</keyword>
<dbReference type="InterPro" id="IPR008207">
    <property type="entry name" value="Sig_transdc_His_kin_Hpt_dom"/>
</dbReference>
<dbReference type="InterPro" id="IPR036641">
    <property type="entry name" value="HPT_dom_sf"/>
</dbReference>
<dbReference type="SMART" id="SM00387">
    <property type="entry name" value="HATPase_c"/>
    <property type="match status" value="1"/>
</dbReference>
<dbReference type="PROSITE" id="PS50894">
    <property type="entry name" value="HPT"/>
    <property type="match status" value="1"/>
</dbReference>
<comment type="caution">
    <text evidence="19">The sequence shown here is derived from an EMBL/GenBank/DDBJ whole genome shotgun (WGS) entry which is preliminary data.</text>
</comment>
<feature type="domain" description="Histidine kinase" evidence="16">
    <location>
        <begin position="128"/>
        <end position="344"/>
    </location>
</feature>
<evidence type="ECO:0000259" key="18">
    <source>
        <dbReference type="PROSITE" id="PS50894"/>
    </source>
</evidence>
<evidence type="ECO:0000256" key="14">
    <source>
        <dbReference type="SAM" id="Coils"/>
    </source>
</evidence>
<dbReference type="InterPro" id="IPR005467">
    <property type="entry name" value="His_kinase_dom"/>
</dbReference>
<dbReference type="PANTHER" id="PTHR45339:SF1">
    <property type="entry name" value="HYBRID SIGNAL TRANSDUCTION HISTIDINE KINASE J"/>
    <property type="match status" value="1"/>
</dbReference>
<feature type="transmembrane region" description="Helical" evidence="15">
    <location>
        <begin position="59"/>
        <end position="77"/>
    </location>
</feature>
<feature type="domain" description="HPt" evidence="18">
    <location>
        <begin position="519"/>
        <end position="621"/>
    </location>
</feature>
<evidence type="ECO:0000256" key="9">
    <source>
        <dbReference type="ARBA" id="ARBA00023012"/>
    </source>
</evidence>
<keyword evidence="11" id="KW-0808">Transferase</keyword>
<evidence type="ECO:0000259" key="17">
    <source>
        <dbReference type="PROSITE" id="PS50110"/>
    </source>
</evidence>
<evidence type="ECO:0000256" key="11">
    <source>
        <dbReference type="PIRNR" id="PIRNR003182"/>
    </source>
</evidence>
<dbReference type="EMBL" id="SLXI01000003">
    <property type="protein sequence ID" value="TCP12922.1"/>
    <property type="molecule type" value="Genomic_DNA"/>
</dbReference>
<dbReference type="SMART" id="SM00388">
    <property type="entry name" value="HisKA"/>
    <property type="match status" value="1"/>
</dbReference>
<gene>
    <name evidence="19" type="ORF">EV697_103230</name>
</gene>
<evidence type="ECO:0000256" key="8">
    <source>
        <dbReference type="ARBA" id="ARBA00022989"/>
    </source>
</evidence>
<feature type="domain" description="Response regulatory" evidence="17">
    <location>
        <begin position="360"/>
        <end position="479"/>
    </location>
</feature>
<dbReference type="GO" id="GO:0005524">
    <property type="term" value="F:ATP binding"/>
    <property type="evidence" value="ECO:0007669"/>
    <property type="project" value="UniProtKB-UniRule"/>
</dbReference>
<evidence type="ECO:0000256" key="15">
    <source>
        <dbReference type="SAM" id="Phobius"/>
    </source>
</evidence>
<dbReference type="RefSeq" id="WP_132023640.1">
    <property type="nucleotide sequence ID" value="NZ_CP016605.1"/>
</dbReference>
<dbReference type="PIRSF" id="PIRSF003182">
    <property type="entry name" value="ArcB"/>
    <property type="match status" value="1"/>
</dbReference>
<evidence type="ECO:0000256" key="3">
    <source>
        <dbReference type="ARBA" id="ARBA00022475"/>
    </source>
</evidence>
<evidence type="ECO:0000256" key="13">
    <source>
        <dbReference type="PROSITE-ProRule" id="PRU00169"/>
    </source>
</evidence>
<dbReference type="SUPFAM" id="SSF47384">
    <property type="entry name" value="Homodimeric domain of signal transducing histidine kinase"/>
    <property type="match status" value="1"/>
</dbReference>
<feature type="coiled-coil region" evidence="14">
    <location>
        <begin position="77"/>
        <end position="132"/>
    </location>
</feature>
<dbReference type="InterPro" id="IPR003594">
    <property type="entry name" value="HATPase_dom"/>
</dbReference>
<dbReference type="Pfam" id="PF00072">
    <property type="entry name" value="Response_reg"/>
    <property type="match status" value="1"/>
</dbReference>
<dbReference type="SUPFAM" id="SSF47226">
    <property type="entry name" value="Histidine-containing phosphotransfer domain, HPT domain"/>
    <property type="match status" value="1"/>
</dbReference>
<dbReference type="SUPFAM" id="SSF52172">
    <property type="entry name" value="CheY-like"/>
    <property type="match status" value="1"/>
</dbReference>
<evidence type="ECO:0000256" key="12">
    <source>
        <dbReference type="PROSITE-ProRule" id="PRU00110"/>
    </source>
</evidence>
<keyword evidence="3 11" id="KW-1003">Cell membrane</keyword>
<comment type="subcellular location">
    <subcellularLocation>
        <location evidence="11">Cell inner membrane</location>
        <topology evidence="11">Multi-pass membrane protein</topology>
    </subcellularLocation>
    <subcellularLocation>
        <location evidence="2">Cell membrane</location>
        <topology evidence="2">Multi-pass membrane protein</topology>
    </subcellularLocation>
</comment>
<dbReference type="InterPro" id="IPR040642">
    <property type="entry name" value="HKR_ArcB_TM"/>
</dbReference>
<keyword evidence="11" id="KW-0805">Transcription regulation</keyword>
<keyword evidence="20" id="KW-1185">Reference proteome</keyword>
<dbReference type="PRINTS" id="PR00344">
    <property type="entry name" value="BCTRLSENSOR"/>
</dbReference>
<keyword evidence="9 11" id="KW-0902">Two-component regulatory system</keyword>
<feature type="modified residue" description="4-aspartylphosphate" evidence="13">
    <location>
        <position position="409"/>
    </location>
</feature>
<dbReference type="CDD" id="cd00088">
    <property type="entry name" value="HPT"/>
    <property type="match status" value="1"/>
</dbReference>
<evidence type="ECO:0000256" key="6">
    <source>
        <dbReference type="ARBA" id="ARBA00022741"/>
    </source>
</evidence>
<dbReference type="GO" id="GO:0000155">
    <property type="term" value="F:phosphorelay sensor kinase activity"/>
    <property type="evidence" value="ECO:0007669"/>
    <property type="project" value="UniProtKB-UniRule"/>
</dbReference>
<evidence type="ECO:0000256" key="2">
    <source>
        <dbReference type="ARBA" id="ARBA00004651"/>
    </source>
</evidence>
<dbReference type="PROSITE" id="PS50110">
    <property type="entry name" value="RESPONSE_REGULATORY"/>
    <property type="match status" value="1"/>
</dbReference>
<dbReference type="Gene3D" id="1.10.287.970">
    <property type="entry name" value="His Kinase A (phosphoacceptor) domain"/>
    <property type="match status" value="1"/>
</dbReference>
<dbReference type="CDD" id="cd00082">
    <property type="entry name" value="HisKA"/>
    <property type="match status" value="1"/>
</dbReference>
<dbReference type="SUPFAM" id="SSF55874">
    <property type="entry name" value="ATPase domain of HSP90 chaperone/DNA topoisomerase II/histidine kinase"/>
    <property type="match status" value="1"/>
</dbReference>
<evidence type="ECO:0000256" key="7">
    <source>
        <dbReference type="ARBA" id="ARBA00022840"/>
    </source>
</evidence>
<evidence type="ECO:0000256" key="5">
    <source>
        <dbReference type="ARBA" id="ARBA00022692"/>
    </source>
</evidence>
<dbReference type="EC" id="2.7.13.3" evidence="11"/>
<keyword evidence="5 15" id="KW-0812">Transmembrane</keyword>
<accession>A0A4R2N0J1</accession>
<dbReference type="Gene3D" id="3.30.565.10">
    <property type="entry name" value="Histidine kinase-like ATPase, C-terminal domain"/>
    <property type="match status" value="1"/>
</dbReference>
<evidence type="ECO:0000256" key="4">
    <source>
        <dbReference type="ARBA" id="ARBA00022553"/>
    </source>
</evidence>
<proteinExistence type="predicted"/>
<dbReference type="InterPro" id="IPR003661">
    <property type="entry name" value="HisK_dim/P_dom"/>
</dbReference>
<sequence length="622" mass="71165">MRNIRHFAQKYVSWVIRLGRIKFSLLGVGILAIFALFLQVVLSFFIIGKIYWNDILRSIIFGLLSAPFVVYFFTLLVERLERSRLNLAKLVDNLRNEVSERIATEKKLSVALAELEQKNKDKAALMATISHELKTPLNGIIGLSQILLDDNLTETQRNYLKTISMSAISLGHIFGDIIDLEKIDANSIELHKKETDFYRFLSDITNFATLMAEQKQLKFEITYDEKLPHWLMIDTPRLSQILWNLIANAVKFTQEGTISLSIRSEGNEYYSFSVKDTGIGIETKELDNIFMMYYQVQTTKQKSLGSGIGLSVSKILAQLMDGDLIVKSQLNQGSEFILRFKAEKVREPLEHSINIPKTLHILLVEDIDVNIIVAKSVLEKLGYTVDVAMTGKEAIYQFEQHYYDLLLLDIQLPDMSGFDVAQHLQDGYNNGRYDFLPPLVALTANVMQSKKEYQAKGMDDVLRKPLVVEDLKRCLQEYFGDELSSQDILIECQEYPINEIVNSENFDFAILHELIDMLGAKFVQDNLLLFKKTMPDYIKELVVAYDLYQQDSNSKETLIAVAHKIKGAAASVGLKRLQQIAAKAQDPQQDEWVNQIGVWVTSLKDLWLEDVDSLNYWLDKKL</sequence>
<keyword evidence="4 13" id="KW-0597">Phosphoprotein</keyword>
<evidence type="ECO:0000256" key="1">
    <source>
        <dbReference type="ARBA" id="ARBA00000085"/>
    </source>
</evidence>
<feature type="transmembrane region" description="Helical" evidence="15">
    <location>
        <begin position="21"/>
        <end position="47"/>
    </location>
</feature>
<name>A0A4R2N0J1_9PAST</name>
<dbReference type="InterPro" id="IPR036890">
    <property type="entry name" value="HATPase_C_sf"/>
</dbReference>
<dbReference type="Gene3D" id="1.10.287.130">
    <property type="match status" value="1"/>
</dbReference>
<feature type="modified residue" description="Phosphohistidine" evidence="12">
    <location>
        <position position="563"/>
    </location>
</feature>
<keyword evidence="11" id="KW-0997">Cell inner membrane</keyword>
<dbReference type="InterPro" id="IPR011006">
    <property type="entry name" value="CheY-like_superfamily"/>
</dbReference>
<keyword evidence="14" id="KW-0175">Coiled coil</keyword>
<keyword evidence="10 11" id="KW-0472">Membrane</keyword>
<evidence type="ECO:0000313" key="20">
    <source>
        <dbReference type="Proteomes" id="UP000294841"/>
    </source>
</evidence>
<organism evidence="19 20">
    <name type="scientific">Bisgaardia hudsonensis</name>
    <dbReference type="NCBI Taxonomy" id="109472"/>
    <lineage>
        <taxon>Bacteria</taxon>
        <taxon>Pseudomonadati</taxon>
        <taxon>Pseudomonadota</taxon>
        <taxon>Gammaproteobacteria</taxon>
        <taxon>Pasteurellales</taxon>
        <taxon>Pasteurellaceae</taxon>
        <taxon>Bisgaardia</taxon>
    </lineage>
</organism>